<proteinExistence type="predicted"/>
<sequence>MSIKLLLQRGATLPPVVAPHRHLRLSLHRPYSSSSSLSSSSSSSPQSSNNPTQYSRSNFKVLPFVALFAVGTGSYVLLVKSRTGVHKPKPGSNCMSLFSVP</sequence>
<dbReference type="Proteomes" id="UP000249748">
    <property type="component" value="Unassembled WGS sequence"/>
</dbReference>
<name>A0ACD1IC98_9EURO</name>
<keyword evidence="2" id="KW-1185">Reference proteome</keyword>
<reference evidence="1" key="1">
    <citation type="submission" date="2018-02" db="EMBL/GenBank/DDBJ databases">
        <title>The genomes of Aspergillus section Nigri reveals drivers in fungal speciation.</title>
        <authorList>
            <consortium name="DOE Joint Genome Institute"/>
            <person name="Vesth T.C."/>
            <person name="Nybo J."/>
            <person name="Theobald S."/>
            <person name="Brandl J."/>
            <person name="Frisvad J.C."/>
            <person name="Nielsen K.F."/>
            <person name="Lyhne E.K."/>
            <person name="Kogle M.E."/>
            <person name="Kuo A."/>
            <person name="Riley R."/>
            <person name="Clum A."/>
            <person name="Nolan M."/>
            <person name="Lipzen A."/>
            <person name="Salamov A."/>
            <person name="Henrissat B."/>
            <person name="Wiebenga A."/>
            <person name="De vries R.P."/>
            <person name="Grigoriev I.V."/>
            <person name="Mortensen U.H."/>
            <person name="Andersen M.R."/>
            <person name="Baker S.E."/>
        </authorList>
    </citation>
    <scope>NUCLEOTIDE SEQUENCE</scope>
    <source>
        <strain evidence="1">CBS 115574</strain>
    </source>
</reference>
<organism evidence="1 2">
    <name type="scientific">Aspergillus costaricaensis CBS 115574</name>
    <dbReference type="NCBI Taxonomy" id="1448317"/>
    <lineage>
        <taxon>Eukaryota</taxon>
        <taxon>Fungi</taxon>
        <taxon>Dikarya</taxon>
        <taxon>Ascomycota</taxon>
        <taxon>Pezizomycotina</taxon>
        <taxon>Eurotiomycetes</taxon>
        <taxon>Eurotiomycetidae</taxon>
        <taxon>Eurotiales</taxon>
        <taxon>Aspergillaceae</taxon>
        <taxon>Aspergillus</taxon>
        <taxon>Aspergillus subgen. Circumdati</taxon>
    </lineage>
</organism>
<gene>
    <name evidence="1" type="ORF">BO79DRAFT_22918</name>
</gene>
<evidence type="ECO:0000313" key="1">
    <source>
        <dbReference type="EMBL" id="RAK87902.1"/>
    </source>
</evidence>
<dbReference type="EMBL" id="KZ824553">
    <property type="protein sequence ID" value="RAK87902.1"/>
    <property type="molecule type" value="Genomic_DNA"/>
</dbReference>
<evidence type="ECO:0000313" key="2">
    <source>
        <dbReference type="Proteomes" id="UP000249748"/>
    </source>
</evidence>
<accession>A0ACD1IC98</accession>
<protein>
    <submittedName>
        <fullName evidence="1">Uncharacterized protein</fullName>
    </submittedName>
</protein>